<dbReference type="GO" id="GO:0006011">
    <property type="term" value="P:UDP-alpha-D-glucose metabolic process"/>
    <property type="evidence" value="ECO:0007669"/>
    <property type="project" value="InterPro"/>
</dbReference>
<keyword evidence="4" id="KW-0548">Nucleotidyltransferase</keyword>
<sequence>MSVKKTTISKALLPAAGLGTRFLPATKASPKEMLPIVDKPLIEYAVEEAEACGIEEFVIITGKNKRAIEDHFDIAYKLENSLRDKGKDDLLKKINRYKHVSFAYIRQGEPLGLGHAVSCARPFVKDEPVAVLLSDDIIPPGETLLKDMIALYEETGGPVIALMQVPPEEIHRYGVIKGTELREGVYEITDLVEKPAPEDAPSDLAIIGRYILTPDIFEMLEGLAPGSGGEIQLTDALMALAKKRKVYGLQFKGTRYDAGGKLGFLKATVDFALTNGSVAEGFRDYLLETVESLRKLSGSPDK</sequence>
<dbReference type="GO" id="GO:0003983">
    <property type="term" value="F:UTP:glucose-1-phosphate uridylyltransferase activity"/>
    <property type="evidence" value="ECO:0007669"/>
    <property type="project" value="UniProtKB-EC"/>
</dbReference>
<dbReference type="PANTHER" id="PTHR43197:SF1">
    <property type="entry name" value="UTP--GLUCOSE-1-PHOSPHATE URIDYLYLTRANSFERASE"/>
    <property type="match status" value="1"/>
</dbReference>
<evidence type="ECO:0000259" key="6">
    <source>
        <dbReference type="Pfam" id="PF00483"/>
    </source>
</evidence>
<evidence type="ECO:0000256" key="3">
    <source>
        <dbReference type="ARBA" id="ARBA00022679"/>
    </source>
</evidence>
<comment type="catalytic activity">
    <reaction evidence="5">
        <text>alpha-D-glucose 1-phosphate + UTP + H(+) = UDP-alpha-D-glucose + diphosphate</text>
        <dbReference type="Rhea" id="RHEA:19889"/>
        <dbReference type="ChEBI" id="CHEBI:15378"/>
        <dbReference type="ChEBI" id="CHEBI:33019"/>
        <dbReference type="ChEBI" id="CHEBI:46398"/>
        <dbReference type="ChEBI" id="CHEBI:58601"/>
        <dbReference type="ChEBI" id="CHEBI:58885"/>
        <dbReference type="EC" id="2.7.7.9"/>
    </reaction>
</comment>
<dbReference type="EC" id="2.7.7.9" evidence="2"/>
<dbReference type="SUPFAM" id="SSF53448">
    <property type="entry name" value="Nucleotide-diphospho-sugar transferases"/>
    <property type="match status" value="1"/>
</dbReference>
<dbReference type="NCBIfam" id="TIGR01099">
    <property type="entry name" value="galU"/>
    <property type="match status" value="1"/>
</dbReference>
<evidence type="ECO:0000313" key="7">
    <source>
        <dbReference type="EMBL" id="KKM63533.1"/>
    </source>
</evidence>
<organism evidence="7">
    <name type="scientific">marine sediment metagenome</name>
    <dbReference type="NCBI Taxonomy" id="412755"/>
    <lineage>
        <taxon>unclassified sequences</taxon>
        <taxon>metagenomes</taxon>
        <taxon>ecological metagenomes</taxon>
    </lineage>
</organism>
<comment type="caution">
    <text evidence="7">The sequence shown here is derived from an EMBL/GenBank/DDBJ whole genome shotgun (WGS) entry which is preliminary data.</text>
</comment>
<reference evidence="7" key="1">
    <citation type="journal article" date="2015" name="Nature">
        <title>Complex archaea that bridge the gap between prokaryotes and eukaryotes.</title>
        <authorList>
            <person name="Spang A."/>
            <person name="Saw J.H."/>
            <person name="Jorgensen S.L."/>
            <person name="Zaremba-Niedzwiedzka K."/>
            <person name="Martijn J."/>
            <person name="Lind A.E."/>
            <person name="van Eijk R."/>
            <person name="Schleper C."/>
            <person name="Guy L."/>
            <person name="Ettema T.J."/>
        </authorList>
    </citation>
    <scope>NUCLEOTIDE SEQUENCE</scope>
</reference>
<protein>
    <recommendedName>
        <fullName evidence="2">UTP--glucose-1-phosphate uridylyltransferase</fullName>
        <ecNumber evidence="2">2.7.7.9</ecNumber>
    </recommendedName>
</protein>
<dbReference type="PANTHER" id="PTHR43197">
    <property type="entry name" value="UTP--GLUCOSE-1-PHOSPHATE URIDYLYLTRANSFERASE"/>
    <property type="match status" value="1"/>
</dbReference>
<name>A0A0F9J1S9_9ZZZZ</name>
<comment type="similarity">
    <text evidence="1">Belongs to the UDPGP type 2 family.</text>
</comment>
<evidence type="ECO:0000256" key="1">
    <source>
        <dbReference type="ARBA" id="ARBA00006890"/>
    </source>
</evidence>
<evidence type="ECO:0000256" key="2">
    <source>
        <dbReference type="ARBA" id="ARBA00012415"/>
    </source>
</evidence>
<feature type="domain" description="Nucleotidyl transferase" evidence="6">
    <location>
        <begin position="11"/>
        <end position="267"/>
    </location>
</feature>
<proteinExistence type="inferred from homology"/>
<dbReference type="InterPro" id="IPR005771">
    <property type="entry name" value="GalU_uridylyltTrfase_bac/arc"/>
</dbReference>
<gene>
    <name evidence="7" type="ORF">LCGC14_1510510</name>
</gene>
<dbReference type="EMBL" id="LAZR01011081">
    <property type="protein sequence ID" value="KKM63533.1"/>
    <property type="molecule type" value="Genomic_DNA"/>
</dbReference>
<accession>A0A0F9J1S9</accession>
<dbReference type="AlphaFoldDB" id="A0A0F9J1S9"/>
<dbReference type="CDD" id="cd02541">
    <property type="entry name" value="UGPase_prokaryotic"/>
    <property type="match status" value="1"/>
</dbReference>
<keyword evidence="3" id="KW-0808">Transferase</keyword>
<dbReference type="InterPro" id="IPR005835">
    <property type="entry name" value="NTP_transferase_dom"/>
</dbReference>
<dbReference type="InterPro" id="IPR029044">
    <property type="entry name" value="Nucleotide-diphossugar_trans"/>
</dbReference>
<evidence type="ECO:0000256" key="4">
    <source>
        <dbReference type="ARBA" id="ARBA00022695"/>
    </source>
</evidence>
<dbReference type="Gene3D" id="3.90.550.10">
    <property type="entry name" value="Spore Coat Polysaccharide Biosynthesis Protein SpsA, Chain A"/>
    <property type="match status" value="1"/>
</dbReference>
<evidence type="ECO:0000256" key="5">
    <source>
        <dbReference type="ARBA" id="ARBA00048128"/>
    </source>
</evidence>
<dbReference type="Pfam" id="PF00483">
    <property type="entry name" value="NTP_transferase"/>
    <property type="match status" value="1"/>
</dbReference>